<gene>
    <name evidence="2" type="ORF">C10C_0178</name>
</gene>
<evidence type="ECO:0000313" key="3">
    <source>
        <dbReference type="Proteomes" id="UP000244926"/>
    </source>
</evidence>
<dbReference type="OrthoDB" id="16987at2"/>
<accession>A0A2R8FAB5</accession>
<keyword evidence="1" id="KW-1133">Transmembrane helix</keyword>
<protein>
    <submittedName>
        <fullName evidence="2">Uncharacterized protein</fullName>
    </submittedName>
</protein>
<name>A0A2R8FAB5_9CHLA</name>
<dbReference type="KEGG" id="csee:C10C_0178"/>
<dbReference type="RefSeq" id="WP_108896336.1">
    <property type="nucleotide sequence ID" value="NZ_LT993738.1"/>
</dbReference>
<sequence length="318" mass="36219">METYSFSSGMHKSSALTILEKLESYFFLGGQRTQIIVLTSDHFKVAIKKEATVSTINKILKILSFILLPIVLIALAIRFFLRASLLSSTKCLFIPTPISKEEEFILAANPEAVKQAAINAPAVFCMPKKYRKIKIELFETRVPEITFAVDLDILEKDISLKEFRLPTKCIDSPLLEFGTAEEQALIKSIQAQEKDNTYVSEKGKNQLLRLMLEQIFVHGVDKEASKISSLGRTTWFPSANPPFTLYEEQRTMPNSIWYHIFFLSNSFSRKEQLGYCILKQLEKLGMSGKIHNIYPTTPPTIAWEKTCTSILLDKEFMN</sequence>
<dbReference type="InterPro" id="IPR006974">
    <property type="entry name" value="DUF648"/>
</dbReference>
<dbReference type="AlphaFoldDB" id="A0A2R8FAB5"/>
<reference evidence="3" key="1">
    <citation type="submission" date="2017-11" db="EMBL/GenBank/DDBJ databases">
        <authorList>
            <person name="Seth-Smith MB H."/>
        </authorList>
    </citation>
    <scope>NUCLEOTIDE SEQUENCE [LARGE SCALE GENOMIC DNA]</scope>
</reference>
<keyword evidence="3" id="KW-1185">Reference proteome</keyword>
<dbReference type="Pfam" id="PF04890">
    <property type="entry name" value="DUF648"/>
    <property type="match status" value="1"/>
</dbReference>
<feature type="transmembrane region" description="Helical" evidence="1">
    <location>
        <begin position="59"/>
        <end position="81"/>
    </location>
</feature>
<proteinExistence type="predicted"/>
<evidence type="ECO:0000313" key="2">
    <source>
        <dbReference type="EMBL" id="SPN73359.1"/>
    </source>
</evidence>
<keyword evidence="1" id="KW-0812">Transmembrane</keyword>
<keyword evidence="1" id="KW-0472">Membrane</keyword>
<dbReference type="Proteomes" id="UP000244926">
    <property type="component" value="Chromosome I"/>
</dbReference>
<organism evidence="2 3">
    <name type="scientific">Chlamydia serpentis</name>
    <dbReference type="NCBI Taxonomy" id="1967782"/>
    <lineage>
        <taxon>Bacteria</taxon>
        <taxon>Pseudomonadati</taxon>
        <taxon>Chlamydiota</taxon>
        <taxon>Chlamydiia</taxon>
        <taxon>Chlamydiales</taxon>
        <taxon>Chlamydiaceae</taxon>
        <taxon>Chlamydia/Chlamydophila group</taxon>
        <taxon>Chlamydia</taxon>
    </lineage>
</organism>
<evidence type="ECO:0000256" key="1">
    <source>
        <dbReference type="SAM" id="Phobius"/>
    </source>
</evidence>
<dbReference type="EMBL" id="LT993738">
    <property type="protein sequence ID" value="SPN73359.1"/>
    <property type="molecule type" value="Genomic_DNA"/>
</dbReference>